<evidence type="ECO:0000313" key="3">
    <source>
        <dbReference type="Proteomes" id="UP001082899"/>
    </source>
</evidence>
<reference evidence="2" key="1">
    <citation type="submission" date="2022-11" db="EMBL/GenBank/DDBJ databases">
        <title>Robbsia betulipollinis sp. nov., isolated from pollen of birch (Betula pendula).</title>
        <authorList>
            <person name="Shi H."/>
            <person name="Ambika Manirajan B."/>
            <person name="Ratering S."/>
            <person name="Geissler-Plaum R."/>
            <person name="Schnell S."/>
        </authorList>
    </citation>
    <scope>NUCLEOTIDE SEQUENCE</scope>
    <source>
        <strain evidence="2">Bb-Pol-6</strain>
    </source>
</reference>
<evidence type="ECO:0000313" key="2">
    <source>
        <dbReference type="EMBL" id="MCY0387919.1"/>
    </source>
</evidence>
<sequence>MNMKQSIGMTVLAIVAASMLAACGDGLSKSKLKDSLVAAQKAHPEEACLSLQTTGPVSFPIQVPMNAGAGLNKTQLGVIDGLNRSGLVTAKMGPLTSGGFTLPGFALTIDLTAEGRSKHVYDEKKGFCVGSRTIVDVTNYVEPAKGENTTEVNYTWQWDDLPSYVDRSKFPTLPGMTKPMDDKVVAQKTANGWQISW</sequence>
<feature type="signal peptide" evidence="1">
    <location>
        <begin position="1"/>
        <end position="21"/>
    </location>
</feature>
<evidence type="ECO:0008006" key="4">
    <source>
        <dbReference type="Google" id="ProtNLM"/>
    </source>
</evidence>
<protein>
    <recommendedName>
        <fullName evidence="4">Lipoprotein</fullName>
    </recommendedName>
</protein>
<dbReference type="Proteomes" id="UP001082899">
    <property type="component" value="Unassembled WGS sequence"/>
</dbReference>
<keyword evidence="1" id="KW-0732">Signal</keyword>
<organism evidence="2 3">
    <name type="scientific">Robbsia betulipollinis</name>
    <dbReference type="NCBI Taxonomy" id="2981849"/>
    <lineage>
        <taxon>Bacteria</taxon>
        <taxon>Pseudomonadati</taxon>
        <taxon>Pseudomonadota</taxon>
        <taxon>Betaproteobacteria</taxon>
        <taxon>Burkholderiales</taxon>
        <taxon>Burkholderiaceae</taxon>
        <taxon>Robbsia</taxon>
    </lineage>
</organism>
<comment type="caution">
    <text evidence="2">The sequence shown here is derived from an EMBL/GenBank/DDBJ whole genome shotgun (WGS) entry which is preliminary data.</text>
</comment>
<dbReference type="PROSITE" id="PS51257">
    <property type="entry name" value="PROKAR_LIPOPROTEIN"/>
    <property type="match status" value="1"/>
</dbReference>
<proteinExistence type="predicted"/>
<keyword evidence="3" id="KW-1185">Reference proteome</keyword>
<dbReference type="RefSeq" id="WP_267847777.1">
    <property type="nucleotide sequence ID" value="NZ_JAPMXC010000002.1"/>
</dbReference>
<name>A0ABT3ZN21_9BURK</name>
<feature type="chain" id="PRO_5045879026" description="Lipoprotein" evidence="1">
    <location>
        <begin position="22"/>
        <end position="197"/>
    </location>
</feature>
<gene>
    <name evidence="2" type="ORF">OVY01_11865</name>
</gene>
<evidence type="ECO:0000256" key="1">
    <source>
        <dbReference type="SAM" id="SignalP"/>
    </source>
</evidence>
<accession>A0ABT3ZN21</accession>
<dbReference type="EMBL" id="JAPMXC010000002">
    <property type="protein sequence ID" value="MCY0387919.1"/>
    <property type="molecule type" value="Genomic_DNA"/>
</dbReference>